<gene>
    <name evidence="1" type="ORF">ACFSCY_27595</name>
</gene>
<dbReference type="Proteomes" id="UP001597145">
    <property type="component" value="Unassembled WGS sequence"/>
</dbReference>
<dbReference type="EMBL" id="JBHUCP010000023">
    <property type="protein sequence ID" value="MFD1533195.1"/>
    <property type="molecule type" value="Genomic_DNA"/>
</dbReference>
<dbReference type="RefSeq" id="WP_343983619.1">
    <property type="nucleotide sequence ID" value="NZ_BAAAJG010000016.1"/>
</dbReference>
<evidence type="ECO:0000313" key="1">
    <source>
        <dbReference type="EMBL" id="MFD1533195.1"/>
    </source>
</evidence>
<organism evidence="1 2">
    <name type="scientific">Pseudonocardia aurantiaca</name>
    <dbReference type="NCBI Taxonomy" id="75290"/>
    <lineage>
        <taxon>Bacteria</taxon>
        <taxon>Bacillati</taxon>
        <taxon>Actinomycetota</taxon>
        <taxon>Actinomycetes</taxon>
        <taxon>Pseudonocardiales</taxon>
        <taxon>Pseudonocardiaceae</taxon>
        <taxon>Pseudonocardia</taxon>
    </lineage>
</organism>
<proteinExistence type="predicted"/>
<accession>A0ABW4FSA0</accession>
<reference evidence="2" key="1">
    <citation type="journal article" date="2019" name="Int. J. Syst. Evol. Microbiol.">
        <title>The Global Catalogue of Microorganisms (GCM) 10K type strain sequencing project: providing services to taxonomists for standard genome sequencing and annotation.</title>
        <authorList>
            <consortium name="The Broad Institute Genomics Platform"/>
            <consortium name="The Broad Institute Genome Sequencing Center for Infectious Disease"/>
            <person name="Wu L."/>
            <person name="Ma J."/>
        </authorList>
    </citation>
    <scope>NUCLEOTIDE SEQUENCE [LARGE SCALE GENOMIC DNA]</scope>
    <source>
        <strain evidence="2">JCM 12165</strain>
    </source>
</reference>
<comment type="caution">
    <text evidence="1">The sequence shown here is derived from an EMBL/GenBank/DDBJ whole genome shotgun (WGS) entry which is preliminary data.</text>
</comment>
<name>A0ABW4FSA0_9PSEU</name>
<protein>
    <submittedName>
        <fullName evidence="1">Uncharacterized protein</fullName>
    </submittedName>
</protein>
<evidence type="ECO:0000313" key="2">
    <source>
        <dbReference type="Proteomes" id="UP001597145"/>
    </source>
</evidence>
<keyword evidence="2" id="KW-1185">Reference proteome</keyword>
<sequence>MAVETVTMTCCLDERAHEVPDTELGQSAMRPDGYFQALCGHMIAAAPMVMPDGQPCQLCAAIRDRSTARRRHVRLQRILG</sequence>